<dbReference type="GO" id="GO:0009089">
    <property type="term" value="P:lysine biosynthetic process via diaminopimelate"/>
    <property type="evidence" value="ECO:0007669"/>
    <property type="project" value="UniProtKB-UniRule"/>
</dbReference>
<feature type="binding site" evidence="8">
    <location>
        <begin position="88"/>
        <end position="89"/>
    </location>
    <ligand>
        <name>substrate</name>
    </ligand>
</feature>
<keyword evidence="5 8" id="KW-0457">Lysine biosynthesis</keyword>
<evidence type="ECO:0000256" key="5">
    <source>
        <dbReference type="ARBA" id="ARBA00023154"/>
    </source>
</evidence>
<reference evidence="10 11" key="1">
    <citation type="journal article" date="2015" name="Genome Announc.">
        <title>Complete Genome Sequences for Two Strains of a Novel Fastidious, Partially Acid-Fast, Gram-Positive Corynebacterineae Bacterium, Derived from Human Clinical Samples.</title>
        <authorList>
            <person name="Nicholson A.C."/>
            <person name="Bell M."/>
            <person name="Humrighouse B.W."/>
            <person name="McQuiston J.R."/>
        </authorList>
    </citation>
    <scope>NUCLEOTIDE SEQUENCE [LARGE SCALE GENOMIC DNA]</scope>
    <source>
        <strain evidence="10 11">X1698</strain>
    </source>
</reference>
<evidence type="ECO:0000256" key="9">
    <source>
        <dbReference type="PROSITE-ProRule" id="PRU10125"/>
    </source>
</evidence>
<dbReference type="GeneID" id="84894182"/>
<feature type="binding site" evidence="8">
    <location>
        <begin position="221"/>
        <end position="222"/>
    </location>
    <ligand>
        <name>substrate</name>
    </ligand>
</feature>
<sequence>MIFLKAHGTQNDFVVLPDPECALRLSAPYVAQLCDRRAGIGADGVIRLSRAKDLLVAGELAALPTGVHPDEWFMDYRNADGSIAEMCGNGARVCAHVLTARGFLPADTEQGAFGTRAGRKEFHIHEYADNGTWADVEIAMGEVELMGISSAEFAGQHVAGLALSIGNPHLACVLSNLTAEQLAAMDFRQPPELDTEFFPAGTNLEILTPLVDGHTSMRVYERGVGETQSCGTGTVASAFAALADAGIENGAVTISVPGGELQVRFTPETSFLRGPSVIVAEGEYLEPYA</sequence>
<dbReference type="NCBIfam" id="TIGR00652">
    <property type="entry name" value="DapF"/>
    <property type="match status" value="1"/>
</dbReference>
<feature type="binding site" evidence="8">
    <location>
        <begin position="231"/>
        <end position="232"/>
    </location>
    <ligand>
        <name>substrate</name>
    </ligand>
</feature>
<feature type="active site" evidence="9">
    <location>
        <position position="87"/>
    </location>
</feature>
<dbReference type="GO" id="GO:0005829">
    <property type="term" value="C:cytosol"/>
    <property type="evidence" value="ECO:0007669"/>
    <property type="project" value="TreeGrafter"/>
</dbReference>
<dbReference type="HAMAP" id="MF_00197">
    <property type="entry name" value="DAP_epimerase"/>
    <property type="match status" value="1"/>
</dbReference>
<evidence type="ECO:0000256" key="1">
    <source>
        <dbReference type="ARBA" id="ARBA00005196"/>
    </source>
</evidence>
<comment type="pathway">
    <text evidence="1 8">Amino-acid biosynthesis; L-lysine biosynthesis via DAP pathway; DL-2,6-diaminopimelate from LL-2,6-diaminopimelate: step 1/1.</text>
</comment>
<dbReference type="OrthoDB" id="9805408at2"/>
<organism evidence="10 11">
    <name type="scientific">Lawsonella clevelandensis</name>
    <dbReference type="NCBI Taxonomy" id="1528099"/>
    <lineage>
        <taxon>Bacteria</taxon>
        <taxon>Bacillati</taxon>
        <taxon>Actinomycetota</taxon>
        <taxon>Actinomycetes</taxon>
        <taxon>Mycobacteriales</taxon>
        <taxon>Lawsonellaceae</taxon>
        <taxon>Lawsonella</taxon>
    </lineage>
</organism>
<feature type="active site" description="Proton donor" evidence="8">
    <location>
        <position position="87"/>
    </location>
</feature>
<comment type="subunit">
    <text evidence="8">Homodimer.</text>
</comment>
<feature type="site" description="Could be important to modulate the pK values of the two catalytic cysteine residues" evidence="8">
    <location>
        <position position="221"/>
    </location>
</feature>
<dbReference type="InterPro" id="IPR001653">
    <property type="entry name" value="DAP_epimerase_DapF"/>
</dbReference>
<evidence type="ECO:0000256" key="8">
    <source>
        <dbReference type="HAMAP-Rule" id="MF_00197"/>
    </source>
</evidence>
<keyword evidence="8" id="KW-0963">Cytoplasm</keyword>
<feature type="binding site" evidence="8">
    <location>
        <position position="167"/>
    </location>
    <ligand>
        <name>substrate</name>
    </ligand>
</feature>
<accession>A0A0M4MWR9</accession>
<comment type="function">
    <text evidence="8">Catalyzes the stereoinversion of LL-2,6-diaminopimelate (L,L-DAP) to meso-diaminopimelate (meso-DAP), a precursor of L-lysine and an essential component of the bacterial peptidoglycan.</text>
</comment>
<dbReference type="Gene3D" id="3.10.310.10">
    <property type="entry name" value="Diaminopimelate Epimerase, Chain A, domain 1"/>
    <property type="match status" value="2"/>
</dbReference>
<protein>
    <recommendedName>
        <fullName evidence="3 8">Diaminopimelate epimerase</fullName>
        <shortName evidence="8">DAP epimerase</shortName>
        <ecNumber evidence="3 8">5.1.1.7</ecNumber>
    </recommendedName>
    <alternativeName>
        <fullName evidence="8">PLP-independent amino acid racemase</fullName>
    </alternativeName>
</protein>
<comment type="caution">
    <text evidence="8">Lacks conserved residue(s) required for the propagation of feature annotation.</text>
</comment>
<dbReference type="PANTHER" id="PTHR31689:SF0">
    <property type="entry name" value="DIAMINOPIMELATE EPIMERASE"/>
    <property type="match status" value="1"/>
</dbReference>
<dbReference type="SUPFAM" id="SSF54506">
    <property type="entry name" value="Diaminopimelate epimerase-like"/>
    <property type="match status" value="2"/>
</dbReference>
<evidence type="ECO:0000313" key="11">
    <source>
        <dbReference type="Proteomes" id="UP000068137"/>
    </source>
</evidence>
<keyword evidence="6 8" id="KW-0413">Isomerase</keyword>
<dbReference type="KEGG" id="cbq:AL705_00845"/>
<dbReference type="Proteomes" id="UP000068137">
    <property type="component" value="Chromosome"/>
</dbReference>
<feature type="binding site" evidence="8">
    <location>
        <position position="78"/>
    </location>
    <ligand>
        <name>substrate</name>
    </ligand>
</feature>
<proteinExistence type="inferred from homology"/>
<dbReference type="InterPro" id="IPR018510">
    <property type="entry name" value="DAP_epimerase_AS"/>
</dbReference>
<dbReference type="STRING" id="1528099.AL705_00845"/>
<evidence type="ECO:0000256" key="2">
    <source>
        <dbReference type="ARBA" id="ARBA00010219"/>
    </source>
</evidence>
<dbReference type="EC" id="5.1.1.7" evidence="3 8"/>
<dbReference type="EMBL" id="CP012390">
    <property type="protein sequence ID" value="ALE18506.1"/>
    <property type="molecule type" value="Genomic_DNA"/>
</dbReference>
<feature type="binding site" evidence="8">
    <location>
        <position position="11"/>
    </location>
    <ligand>
        <name>substrate</name>
    </ligand>
</feature>
<dbReference type="RefSeq" id="WP_053961400.1">
    <property type="nucleotide sequence ID" value="NZ_CAMJVL010000025.1"/>
</dbReference>
<dbReference type="UniPathway" id="UPA00034">
    <property type="reaction ID" value="UER00025"/>
</dbReference>
<name>A0A0M4MWR9_9ACTN</name>
<feature type="binding site" evidence="8">
    <location>
        <position position="203"/>
    </location>
    <ligand>
        <name>substrate</name>
    </ligand>
</feature>
<feature type="active site" description="Proton acceptor" evidence="8">
    <location>
        <position position="230"/>
    </location>
</feature>
<comment type="catalytic activity">
    <reaction evidence="7 8">
        <text>(2S,6S)-2,6-diaminopimelate = meso-2,6-diaminopimelate</text>
        <dbReference type="Rhea" id="RHEA:15393"/>
        <dbReference type="ChEBI" id="CHEBI:57609"/>
        <dbReference type="ChEBI" id="CHEBI:57791"/>
        <dbReference type="EC" id="5.1.1.7"/>
    </reaction>
</comment>
<evidence type="ECO:0000256" key="3">
    <source>
        <dbReference type="ARBA" id="ARBA00013080"/>
    </source>
</evidence>
<dbReference type="PATRIC" id="fig|1528099.3.peg.172"/>
<comment type="similarity">
    <text evidence="2 8">Belongs to the diaminopimelate epimerase family.</text>
</comment>
<evidence type="ECO:0000256" key="4">
    <source>
        <dbReference type="ARBA" id="ARBA00022605"/>
    </source>
</evidence>
<keyword evidence="4 8" id="KW-0028">Amino-acid biosynthesis</keyword>
<dbReference type="Pfam" id="PF01678">
    <property type="entry name" value="DAP_epimerase"/>
    <property type="match status" value="2"/>
</dbReference>
<evidence type="ECO:0000256" key="7">
    <source>
        <dbReference type="ARBA" id="ARBA00051712"/>
    </source>
</evidence>
<dbReference type="AlphaFoldDB" id="A0A0M4MWR9"/>
<dbReference type="GO" id="GO:0008837">
    <property type="term" value="F:diaminopimelate epimerase activity"/>
    <property type="evidence" value="ECO:0007669"/>
    <property type="project" value="UniProtKB-UniRule"/>
</dbReference>
<comment type="subcellular location">
    <subcellularLocation>
        <location evidence="8">Cytoplasm</location>
    </subcellularLocation>
</comment>
<feature type="site" description="Could be important to modulate the pK values of the two catalytic cysteine residues" evidence="8">
    <location>
        <position position="169"/>
    </location>
</feature>
<dbReference type="PROSITE" id="PS01326">
    <property type="entry name" value="DAP_EPIMERASE"/>
    <property type="match status" value="1"/>
</dbReference>
<evidence type="ECO:0000256" key="6">
    <source>
        <dbReference type="ARBA" id="ARBA00023235"/>
    </source>
</evidence>
<evidence type="ECO:0000313" key="10">
    <source>
        <dbReference type="EMBL" id="ALE18506.1"/>
    </source>
</evidence>
<gene>
    <name evidence="8" type="primary">dapF</name>
    <name evidence="10" type="ORF">AL705_00845</name>
</gene>
<dbReference type="PANTHER" id="PTHR31689">
    <property type="entry name" value="DIAMINOPIMELATE EPIMERASE, CHLOROPLASTIC"/>
    <property type="match status" value="1"/>
</dbReference>